<dbReference type="EMBL" id="JBHRZH010000051">
    <property type="protein sequence ID" value="MFC3766385.1"/>
    <property type="molecule type" value="Genomic_DNA"/>
</dbReference>
<evidence type="ECO:0000256" key="4">
    <source>
        <dbReference type="ARBA" id="ARBA00022448"/>
    </source>
</evidence>
<evidence type="ECO:0000256" key="8">
    <source>
        <dbReference type="ARBA" id="ARBA00022989"/>
    </source>
</evidence>
<feature type="transmembrane region" description="Helical" evidence="10">
    <location>
        <begin position="52"/>
        <end position="72"/>
    </location>
</feature>
<keyword evidence="5" id="KW-1003">Cell membrane</keyword>
<evidence type="ECO:0000256" key="3">
    <source>
        <dbReference type="ARBA" id="ARBA00009843"/>
    </source>
</evidence>
<evidence type="ECO:0000256" key="7">
    <source>
        <dbReference type="ARBA" id="ARBA00022849"/>
    </source>
</evidence>
<keyword evidence="7" id="KW-0059">Arsenical resistance</keyword>
<dbReference type="InterPro" id="IPR000802">
    <property type="entry name" value="Arsenical_pump_ArsB"/>
</dbReference>
<dbReference type="RefSeq" id="WP_205117997.1">
    <property type="nucleotide sequence ID" value="NZ_JAFBCM010000001.1"/>
</dbReference>
<evidence type="ECO:0000256" key="5">
    <source>
        <dbReference type="ARBA" id="ARBA00022475"/>
    </source>
</evidence>
<evidence type="ECO:0000313" key="13">
    <source>
        <dbReference type="Proteomes" id="UP001595699"/>
    </source>
</evidence>
<keyword evidence="4" id="KW-0813">Transport</keyword>
<evidence type="ECO:0000256" key="2">
    <source>
        <dbReference type="ARBA" id="ARBA00006433"/>
    </source>
</evidence>
<protein>
    <submittedName>
        <fullName evidence="12">SLC13 family permease</fullName>
    </submittedName>
</protein>
<evidence type="ECO:0000259" key="11">
    <source>
        <dbReference type="Pfam" id="PF03600"/>
    </source>
</evidence>
<feature type="transmembrane region" description="Helical" evidence="10">
    <location>
        <begin position="296"/>
        <end position="320"/>
    </location>
</feature>
<dbReference type="Pfam" id="PF03600">
    <property type="entry name" value="CitMHS"/>
    <property type="match status" value="1"/>
</dbReference>
<keyword evidence="13" id="KW-1185">Reference proteome</keyword>
<accession>A0ABV7YM00</accession>
<organism evidence="12 13">
    <name type="scientific">Tenggerimyces flavus</name>
    <dbReference type="NCBI Taxonomy" id="1708749"/>
    <lineage>
        <taxon>Bacteria</taxon>
        <taxon>Bacillati</taxon>
        <taxon>Actinomycetota</taxon>
        <taxon>Actinomycetes</taxon>
        <taxon>Propionibacteriales</taxon>
        <taxon>Nocardioidaceae</taxon>
        <taxon>Tenggerimyces</taxon>
    </lineage>
</organism>
<feature type="transmembrane region" description="Helical" evidence="10">
    <location>
        <begin position="96"/>
        <end position="127"/>
    </location>
</feature>
<feature type="transmembrane region" description="Helical" evidence="10">
    <location>
        <begin position="27"/>
        <end position="45"/>
    </location>
</feature>
<feature type="transmembrane region" description="Helical" evidence="10">
    <location>
        <begin position="265"/>
        <end position="284"/>
    </location>
</feature>
<evidence type="ECO:0000256" key="9">
    <source>
        <dbReference type="ARBA" id="ARBA00023136"/>
    </source>
</evidence>
<gene>
    <name evidence="12" type="ORF">ACFOUW_36535</name>
</gene>
<keyword evidence="8 10" id="KW-1133">Transmembrane helix</keyword>
<dbReference type="PANTHER" id="PTHR43302">
    <property type="entry name" value="TRANSPORTER ARSB-RELATED"/>
    <property type="match status" value="1"/>
</dbReference>
<feature type="transmembrane region" description="Helical" evidence="10">
    <location>
        <begin position="340"/>
        <end position="363"/>
    </location>
</feature>
<dbReference type="Proteomes" id="UP001595699">
    <property type="component" value="Unassembled WGS sequence"/>
</dbReference>
<dbReference type="PANTHER" id="PTHR43302:SF5">
    <property type="entry name" value="TRANSPORTER ARSB-RELATED"/>
    <property type="match status" value="1"/>
</dbReference>
<proteinExistence type="inferred from homology"/>
<evidence type="ECO:0000313" key="12">
    <source>
        <dbReference type="EMBL" id="MFC3766385.1"/>
    </source>
</evidence>
<feature type="domain" description="Citrate transporter-like" evidence="11">
    <location>
        <begin position="24"/>
        <end position="335"/>
    </location>
</feature>
<evidence type="ECO:0000256" key="10">
    <source>
        <dbReference type="SAM" id="Phobius"/>
    </source>
</evidence>
<keyword evidence="6 10" id="KW-0812">Transmembrane</keyword>
<evidence type="ECO:0000256" key="6">
    <source>
        <dbReference type="ARBA" id="ARBA00022692"/>
    </source>
</evidence>
<comment type="subcellular location">
    <subcellularLocation>
        <location evidence="1">Cell membrane</location>
        <topology evidence="1">Multi-pass membrane protein</topology>
    </subcellularLocation>
</comment>
<comment type="similarity">
    <text evidence="2">Belongs to the ArsB family.</text>
</comment>
<name>A0ABV7YM00_9ACTN</name>
<reference evidence="13" key="1">
    <citation type="journal article" date="2019" name="Int. J. Syst. Evol. Microbiol.">
        <title>The Global Catalogue of Microorganisms (GCM) 10K type strain sequencing project: providing services to taxonomists for standard genome sequencing and annotation.</title>
        <authorList>
            <consortium name="The Broad Institute Genomics Platform"/>
            <consortium name="The Broad Institute Genome Sequencing Center for Infectious Disease"/>
            <person name="Wu L."/>
            <person name="Ma J."/>
        </authorList>
    </citation>
    <scope>NUCLEOTIDE SEQUENCE [LARGE SCALE GENOMIC DNA]</scope>
    <source>
        <strain evidence="13">CGMCC 4.7241</strain>
    </source>
</reference>
<feature type="transmembrane region" description="Helical" evidence="10">
    <location>
        <begin position="171"/>
        <end position="193"/>
    </location>
</feature>
<dbReference type="InterPro" id="IPR004680">
    <property type="entry name" value="Cit_transptr-like_dom"/>
</dbReference>
<keyword evidence="9 10" id="KW-0472">Membrane</keyword>
<comment type="similarity">
    <text evidence="3">Belongs to the CitM (TC 2.A.11) transporter family.</text>
</comment>
<evidence type="ECO:0000256" key="1">
    <source>
        <dbReference type="ARBA" id="ARBA00004651"/>
    </source>
</evidence>
<sequence length="406" mass="41937">MPTVAAIGLLVGALSFAVVRPRGLAEALVAVPAAALAILTGLVPWHDAATEVKAMAPTVGFLAAVLVLARLAEEWSVFAYLGALAGKVGRTNPKHLLAVVFVNASVVTAVLSLDATVVLLTPVVLAAAIKAGARTRPHLYACTHLANSASLLLPVSNLTNLLAFDASGLSFGRFAALMALPWLAVILVEYAVFRRFFNNDLAATTTPTQQPKVKAPKFALAVLAATLLGFAAADPLGIHPAFVAMAGAAVLAAPKLRRSKELVKAANPGFLAFVLALGVLVLAVRRQGLDDLIAHAVPHGTSLLALLAVATIAAVLANLLNNLPATLVLLPAVQHEPALVLAMLIGVNVGPNLTYAGSLATLLWRRILHATGERPLTSDFLRLGAISVPATLIAGTTALWVALITF</sequence>
<feature type="transmembrane region" description="Helical" evidence="10">
    <location>
        <begin position="220"/>
        <end position="253"/>
    </location>
</feature>
<comment type="caution">
    <text evidence="12">The sequence shown here is derived from an EMBL/GenBank/DDBJ whole genome shotgun (WGS) entry which is preliminary data.</text>
</comment>
<feature type="transmembrane region" description="Helical" evidence="10">
    <location>
        <begin position="383"/>
        <end position="403"/>
    </location>
</feature>
<dbReference type="PRINTS" id="PR00758">
    <property type="entry name" value="ARSENICPUMP"/>
</dbReference>